<keyword evidence="2" id="KW-0147">Chitin-binding</keyword>
<evidence type="ECO:0000256" key="4">
    <source>
        <dbReference type="ARBA" id="ARBA00023157"/>
    </source>
</evidence>
<proteinExistence type="inferred from homology"/>
<dbReference type="PROSITE" id="PS51910">
    <property type="entry name" value="GH18_2"/>
    <property type="match status" value="1"/>
</dbReference>
<feature type="compositionally biased region" description="Low complexity" evidence="6">
    <location>
        <begin position="420"/>
        <end position="480"/>
    </location>
</feature>
<dbReference type="PANTHER" id="PTHR11177:SF360">
    <property type="entry name" value="CHITINASE 4-RELATED"/>
    <property type="match status" value="1"/>
</dbReference>
<organism evidence="8">
    <name type="scientific">Daphnia magna</name>
    <dbReference type="NCBI Taxonomy" id="35525"/>
    <lineage>
        <taxon>Eukaryota</taxon>
        <taxon>Metazoa</taxon>
        <taxon>Ecdysozoa</taxon>
        <taxon>Arthropoda</taxon>
        <taxon>Crustacea</taxon>
        <taxon>Branchiopoda</taxon>
        <taxon>Diplostraca</taxon>
        <taxon>Cladocera</taxon>
        <taxon>Anomopoda</taxon>
        <taxon>Daphniidae</taxon>
        <taxon>Daphnia</taxon>
    </lineage>
</organism>
<reference evidence="8" key="1">
    <citation type="submission" date="2015-10" db="EMBL/GenBank/DDBJ databases">
        <title>Daphnia magna gene sets from two clonal populations assembled and annotated with EvidentialGene.</title>
        <authorList>
            <person name="Gilbert D."/>
            <person name="Podicheti R."/>
            <person name="Orsini L."/>
            <person name="Colbourne J."/>
            <person name="Pfrender M."/>
        </authorList>
    </citation>
    <scope>NUCLEOTIDE SEQUENCE</scope>
</reference>
<keyword evidence="5" id="KW-0326">Glycosidase</keyword>
<dbReference type="Gene3D" id="3.10.50.10">
    <property type="match status" value="1"/>
</dbReference>
<dbReference type="SUPFAM" id="SSF51445">
    <property type="entry name" value="(Trans)glycosidases"/>
    <property type="match status" value="1"/>
</dbReference>
<protein>
    <submittedName>
        <fullName evidence="8">Brain chitinase and chia</fullName>
    </submittedName>
</protein>
<dbReference type="PANTHER" id="PTHR11177">
    <property type="entry name" value="CHITINASE"/>
    <property type="match status" value="1"/>
</dbReference>
<evidence type="ECO:0000256" key="6">
    <source>
        <dbReference type="SAM" id="MobiDB-lite"/>
    </source>
</evidence>
<dbReference type="SUPFAM" id="SSF57625">
    <property type="entry name" value="Invertebrate chitin-binding proteins"/>
    <property type="match status" value="1"/>
</dbReference>
<evidence type="ECO:0000256" key="1">
    <source>
        <dbReference type="ARBA" id="ARBA00009121"/>
    </source>
</evidence>
<dbReference type="Pfam" id="PF01607">
    <property type="entry name" value="CBM_14"/>
    <property type="match status" value="1"/>
</dbReference>
<keyword evidence="3" id="KW-0378">Hydrolase</keyword>
<dbReference type="SUPFAM" id="SSF54556">
    <property type="entry name" value="Chitinase insertion domain"/>
    <property type="match status" value="1"/>
</dbReference>
<dbReference type="PROSITE" id="PS50940">
    <property type="entry name" value="CHIT_BIND_II"/>
    <property type="match status" value="1"/>
</dbReference>
<dbReference type="AlphaFoldDB" id="A0A0N7ZY40"/>
<dbReference type="SMART" id="SM00494">
    <property type="entry name" value="ChtBD2"/>
    <property type="match status" value="1"/>
</dbReference>
<dbReference type="FunFam" id="3.10.50.10:FF:000012">
    <property type="entry name" value="Chitinase 17"/>
    <property type="match status" value="1"/>
</dbReference>
<dbReference type="InterPro" id="IPR011583">
    <property type="entry name" value="Chitinase_II/V-like_cat"/>
</dbReference>
<dbReference type="OrthoDB" id="76388at2759"/>
<accession>A0A0N7ZY40</accession>
<dbReference type="FunFam" id="2.170.140.10:FF:000001">
    <property type="entry name" value="Acidic mammalian chitinase"/>
    <property type="match status" value="1"/>
</dbReference>
<dbReference type="InterPro" id="IPR029070">
    <property type="entry name" value="Chitinase_insertion_sf"/>
</dbReference>
<feature type="region of interest" description="Disordered" evidence="6">
    <location>
        <begin position="420"/>
        <end position="487"/>
    </location>
</feature>
<comment type="similarity">
    <text evidence="1">Belongs to the glycosyl hydrolase 18 family. Chitinase class II subfamily.</text>
</comment>
<evidence type="ECO:0000256" key="5">
    <source>
        <dbReference type="ARBA" id="ARBA00023295"/>
    </source>
</evidence>
<dbReference type="EMBL" id="GDIP01201217">
    <property type="protein sequence ID" value="JAJ22185.1"/>
    <property type="molecule type" value="Transcribed_RNA"/>
</dbReference>
<dbReference type="GO" id="GO:0006032">
    <property type="term" value="P:chitin catabolic process"/>
    <property type="evidence" value="ECO:0007669"/>
    <property type="project" value="TreeGrafter"/>
</dbReference>
<dbReference type="Gene3D" id="2.170.140.10">
    <property type="entry name" value="Chitin binding domain"/>
    <property type="match status" value="1"/>
</dbReference>
<dbReference type="InterPro" id="IPR001579">
    <property type="entry name" value="Glyco_hydro_18_chit_AS"/>
</dbReference>
<dbReference type="InterPro" id="IPR002557">
    <property type="entry name" value="Chitin-bd_dom"/>
</dbReference>
<sequence>MKMLLLSCTVLLVFMSSSIDAQNSNFICYFPNWSRYRTGLGQYTVDNIDPKLCTHLVYAFAVLDETTYKIKVFDSWADIDLGGYQKFVALKTQNSKLKTMIAIGGWNDSNDGTGKYSKLVASSTNINTFVNSAVAFLQLYKFDGLDLDWEYPSTAADKVGFANLIVALKNAFLPFGFLLSAAVPASQFTIDAGYDVLIMSQKLNFINLMTYDFHGASWEPTVADHHSPLRKRPTDPSNFNSDFAVNYWITKGMPASKINMGIPVYGMSWKLSSTTIAPPAPASGAGVAGPYTVTPGFMAYYEICSADVRSNGWQVVQDPTQAIGPYAVSPTSPKTWVGYDDPAMAIVKSNYILSKGLGGGMVWDISMDDFRNTCVAGANPILTAISNTLNVSLTIPTTPSTLLTTKPAVTTTKPISTTKFASTTKPTTTTRSTSTQKIASTPKPASTTKKTTIKQKSTTKVAPTTAKATTQATRSTTRKPSGTFTCPRPNGLFPDPASCSSFYSCSNGTPIKMQCGTGLYFNPTLLVCDWPSNVNCTVSG</sequence>
<dbReference type="GO" id="GO:0004568">
    <property type="term" value="F:chitinase activity"/>
    <property type="evidence" value="ECO:0007669"/>
    <property type="project" value="UniProtKB-ARBA"/>
</dbReference>
<evidence type="ECO:0000256" key="7">
    <source>
        <dbReference type="SAM" id="SignalP"/>
    </source>
</evidence>
<dbReference type="GO" id="GO:0005576">
    <property type="term" value="C:extracellular region"/>
    <property type="evidence" value="ECO:0007669"/>
    <property type="project" value="InterPro"/>
</dbReference>
<evidence type="ECO:0000256" key="3">
    <source>
        <dbReference type="ARBA" id="ARBA00022801"/>
    </source>
</evidence>
<evidence type="ECO:0000313" key="8">
    <source>
        <dbReference type="EMBL" id="JAJ22185.1"/>
    </source>
</evidence>
<dbReference type="PROSITE" id="PS01095">
    <property type="entry name" value="GH18_1"/>
    <property type="match status" value="1"/>
</dbReference>
<reference evidence="8" key="2">
    <citation type="submission" date="2015-10" db="EMBL/GenBank/DDBJ databases">
        <authorList>
            <person name="Gilbert D.G."/>
        </authorList>
    </citation>
    <scope>NUCLEOTIDE SEQUENCE</scope>
</reference>
<dbReference type="GO" id="GO:0005975">
    <property type="term" value="P:carbohydrate metabolic process"/>
    <property type="evidence" value="ECO:0007669"/>
    <property type="project" value="InterPro"/>
</dbReference>
<feature type="signal peptide" evidence="7">
    <location>
        <begin position="1"/>
        <end position="21"/>
    </location>
</feature>
<keyword evidence="4" id="KW-1015">Disulfide bond</keyword>
<dbReference type="GO" id="GO:0008061">
    <property type="term" value="F:chitin binding"/>
    <property type="evidence" value="ECO:0007669"/>
    <property type="project" value="UniProtKB-KW"/>
</dbReference>
<keyword evidence="7" id="KW-0732">Signal</keyword>
<dbReference type="InterPro" id="IPR017853">
    <property type="entry name" value="GH"/>
</dbReference>
<dbReference type="InterPro" id="IPR001223">
    <property type="entry name" value="Glyco_hydro18_cat"/>
</dbReference>
<dbReference type="Gene3D" id="3.20.20.80">
    <property type="entry name" value="Glycosidases"/>
    <property type="match status" value="1"/>
</dbReference>
<dbReference type="InterPro" id="IPR050314">
    <property type="entry name" value="Glycosyl_Hydrlase_18"/>
</dbReference>
<feature type="chain" id="PRO_5013460308" evidence="7">
    <location>
        <begin position="22"/>
        <end position="540"/>
    </location>
</feature>
<dbReference type="SMART" id="SM00636">
    <property type="entry name" value="Glyco_18"/>
    <property type="match status" value="1"/>
</dbReference>
<dbReference type="Pfam" id="PF00704">
    <property type="entry name" value="Glyco_hydro_18"/>
    <property type="match status" value="1"/>
</dbReference>
<evidence type="ECO:0000256" key="2">
    <source>
        <dbReference type="ARBA" id="ARBA00022669"/>
    </source>
</evidence>
<name>A0A0N7ZY40_9CRUS</name>
<dbReference type="InterPro" id="IPR036508">
    <property type="entry name" value="Chitin-bd_dom_sf"/>
</dbReference>